<dbReference type="PANTHER" id="PTHR43308:SF1">
    <property type="entry name" value="OUTER MEMBRANE PROTEIN ALPHA"/>
    <property type="match status" value="1"/>
</dbReference>
<feature type="signal peptide" evidence="1">
    <location>
        <begin position="1"/>
        <end position="23"/>
    </location>
</feature>
<gene>
    <name evidence="3" type="ORF">SPACI_005650</name>
</gene>
<accession>A0ABZ3IXH9</accession>
<keyword evidence="1" id="KW-0732">Signal</keyword>
<evidence type="ECO:0000259" key="2">
    <source>
        <dbReference type="PROSITE" id="PS51272"/>
    </source>
</evidence>
<evidence type="ECO:0000313" key="3">
    <source>
        <dbReference type="EMBL" id="XFO70566.1"/>
    </source>
</evidence>
<evidence type="ECO:0000313" key="4">
    <source>
        <dbReference type="Proteomes" id="UP000216052"/>
    </source>
</evidence>
<dbReference type="PANTHER" id="PTHR43308">
    <property type="entry name" value="OUTER MEMBRANE PROTEIN ALPHA-RELATED"/>
    <property type="match status" value="1"/>
</dbReference>
<feature type="chain" id="PRO_5045585686" description="SLH domain-containing protein" evidence="1">
    <location>
        <begin position="24"/>
        <end position="442"/>
    </location>
</feature>
<keyword evidence="4" id="KW-1185">Reference proteome</keyword>
<reference evidence="3" key="1">
    <citation type="submission" date="2024-05" db="EMBL/GenBank/DDBJ databases">
        <title>Isolation and characterization of Sporomusa carbonis sp. nov., a carboxydotrophic hydrogenogen in the genus of Sporomusa isolated from a charcoal burning pile.</title>
        <authorList>
            <person name="Boeer T."/>
            <person name="Rosenbaum F."/>
            <person name="Eysell L."/>
            <person name="Mueller V."/>
            <person name="Daniel R."/>
            <person name="Poehlein A."/>
        </authorList>
    </citation>
    <scope>NUCLEOTIDE SEQUENCE [LARGE SCALE GENOMIC DNA]</scope>
    <source>
        <strain evidence="3">DSM 3132</strain>
    </source>
</reference>
<dbReference type="EMBL" id="CP155571">
    <property type="protein sequence ID" value="XFO70566.1"/>
    <property type="molecule type" value="Genomic_DNA"/>
</dbReference>
<dbReference type="InterPro" id="IPR001119">
    <property type="entry name" value="SLH_dom"/>
</dbReference>
<dbReference type="InterPro" id="IPR051465">
    <property type="entry name" value="Cell_Envelope_Struct_Comp"/>
</dbReference>
<sequence>MNKKIAMALTLSIALGIAGTTFAARPFADVPANHWAYDAVASLAKAGIVDGYGDGTFRGDHIMTRYEMAMIVGKAMEKAEKADGQQKELIKKLSTEFSGELQNLGVKVDSVKTKVDKLPQFSGEIKDRYRNGDITNPAGVKQGTWIQHKQILAFDVNGKINDDWKYVFELRNDNKTNQGAYAGYLGNDESTSNYGSYIRVANVQGPIGCFNVTLGRQDYTLATGFINGASTLQGAKISYGNTVKVNLVYGRDFRSGKIFSSDKKQSFLATSDEFWDSTSEGSTIVTGGDVSIPVGPGTLKATYFQTKNNDIHVSTKRWEAGYVVPFAHDYIFTGAYAKSDASDYNKGYMLQVSYKGADLNKPGSYGAWAHYLKADPSVIWDSFSGVADWTYAASGSKGYEIGFAYVPAKNIKWDFYYDDIKATVPGDKSKTKFYQTQLHFFF</sequence>
<proteinExistence type="predicted"/>
<dbReference type="RefSeq" id="WP_169716731.1">
    <property type="nucleotide sequence ID" value="NZ_CP155571.1"/>
</dbReference>
<dbReference type="Proteomes" id="UP000216052">
    <property type="component" value="Chromosome"/>
</dbReference>
<evidence type="ECO:0000256" key="1">
    <source>
        <dbReference type="SAM" id="SignalP"/>
    </source>
</evidence>
<dbReference type="PROSITE" id="PS51272">
    <property type="entry name" value="SLH"/>
    <property type="match status" value="1"/>
</dbReference>
<name>A0ABZ3IXH9_SPOA4</name>
<dbReference type="Pfam" id="PF00395">
    <property type="entry name" value="SLH"/>
    <property type="match status" value="1"/>
</dbReference>
<feature type="domain" description="SLH" evidence="2">
    <location>
        <begin position="23"/>
        <end position="86"/>
    </location>
</feature>
<protein>
    <recommendedName>
        <fullName evidence="2">SLH domain-containing protein</fullName>
    </recommendedName>
</protein>
<organism evidence="3 4">
    <name type="scientific">Sporomusa acidovorans (strain ATCC 49682 / DSM 3132 / Mol)</name>
    <dbReference type="NCBI Taxonomy" id="1123286"/>
    <lineage>
        <taxon>Bacteria</taxon>
        <taxon>Bacillati</taxon>
        <taxon>Bacillota</taxon>
        <taxon>Negativicutes</taxon>
        <taxon>Selenomonadales</taxon>
        <taxon>Sporomusaceae</taxon>
        <taxon>Sporomusa</taxon>
    </lineage>
</organism>
<dbReference type="SUPFAM" id="SSF56935">
    <property type="entry name" value="Porins"/>
    <property type="match status" value="1"/>
</dbReference>